<feature type="non-terminal residue" evidence="1">
    <location>
        <position position="58"/>
    </location>
</feature>
<sequence>IYFAIIISVYEVNCKAKDNDYDTSEVVIETPGSNYNDVVIETPGSNHNDVVIETPGSN</sequence>
<organism evidence="1 2">
    <name type="scientific">Gigaspora margarita</name>
    <dbReference type="NCBI Taxonomy" id="4874"/>
    <lineage>
        <taxon>Eukaryota</taxon>
        <taxon>Fungi</taxon>
        <taxon>Fungi incertae sedis</taxon>
        <taxon>Mucoromycota</taxon>
        <taxon>Glomeromycotina</taxon>
        <taxon>Glomeromycetes</taxon>
        <taxon>Diversisporales</taxon>
        <taxon>Gigasporaceae</taxon>
        <taxon>Gigaspora</taxon>
    </lineage>
</organism>
<proteinExistence type="predicted"/>
<keyword evidence="2" id="KW-1185">Reference proteome</keyword>
<dbReference type="Proteomes" id="UP000789901">
    <property type="component" value="Unassembled WGS sequence"/>
</dbReference>
<accession>A0ABN7WBY6</accession>
<reference evidence="1 2" key="1">
    <citation type="submission" date="2021-06" db="EMBL/GenBank/DDBJ databases">
        <authorList>
            <person name="Kallberg Y."/>
            <person name="Tangrot J."/>
            <person name="Rosling A."/>
        </authorList>
    </citation>
    <scope>NUCLEOTIDE SEQUENCE [LARGE SCALE GENOMIC DNA]</scope>
    <source>
        <strain evidence="1 2">120-4 pot B 10/14</strain>
    </source>
</reference>
<evidence type="ECO:0000313" key="2">
    <source>
        <dbReference type="Proteomes" id="UP000789901"/>
    </source>
</evidence>
<name>A0ABN7WBY6_GIGMA</name>
<protein>
    <submittedName>
        <fullName evidence="1">2065_t:CDS:1</fullName>
    </submittedName>
</protein>
<evidence type="ECO:0000313" key="1">
    <source>
        <dbReference type="EMBL" id="CAG8825643.1"/>
    </source>
</evidence>
<comment type="caution">
    <text evidence="1">The sequence shown here is derived from an EMBL/GenBank/DDBJ whole genome shotgun (WGS) entry which is preliminary data.</text>
</comment>
<gene>
    <name evidence="1" type="ORF">GMARGA_LOCUS28896</name>
</gene>
<dbReference type="EMBL" id="CAJVQB010037860">
    <property type="protein sequence ID" value="CAG8825643.1"/>
    <property type="molecule type" value="Genomic_DNA"/>
</dbReference>
<feature type="non-terminal residue" evidence="1">
    <location>
        <position position="1"/>
    </location>
</feature>